<evidence type="ECO:0000256" key="11">
    <source>
        <dbReference type="SAM" id="MobiDB-lite"/>
    </source>
</evidence>
<dbReference type="CDD" id="cd09123">
    <property type="entry name" value="PLDc_Tdp1_2"/>
    <property type="match status" value="1"/>
</dbReference>
<dbReference type="GO" id="GO:0005634">
    <property type="term" value="C:nucleus"/>
    <property type="evidence" value="ECO:0007669"/>
    <property type="project" value="UniProtKB-SubCell"/>
</dbReference>
<dbReference type="AlphaFoldDB" id="A0A0C3L233"/>
<dbReference type="Gene3D" id="3.30.870.10">
    <property type="entry name" value="Endonuclease Chain A"/>
    <property type="match status" value="2"/>
</dbReference>
<keyword evidence="8" id="KW-0539">Nucleus</keyword>
<evidence type="ECO:0000256" key="2">
    <source>
        <dbReference type="ARBA" id="ARBA00010205"/>
    </source>
</evidence>
<gene>
    <name evidence="12" type="ORF">M407DRAFT_72614</name>
</gene>
<evidence type="ECO:0000256" key="7">
    <source>
        <dbReference type="ARBA" id="ARBA00023204"/>
    </source>
</evidence>
<feature type="compositionally biased region" description="Low complexity" evidence="11">
    <location>
        <begin position="24"/>
        <end position="38"/>
    </location>
</feature>
<keyword evidence="5" id="KW-0378">Hydrolase</keyword>
<feature type="active site" description="Proton donor/acceptor" evidence="9">
    <location>
        <position position="461"/>
    </location>
</feature>
<dbReference type="GO" id="GO:0006281">
    <property type="term" value="P:DNA repair"/>
    <property type="evidence" value="ECO:0007669"/>
    <property type="project" value="UniProtKB-KW"/>
</dbReference>
<dbReference type="STRING" id="1051891.A0A0C3L233"/>
<evidence type="ECO:0000313" key="12">
    <source>
        <dbReference type="EMBL" id="KIO27808.1"/>
    </source>
</evidence>
<keyword evidence="4" id="KW-0227">DNA damage</keyword>
<comment type="similarity">
    <text evidence="2">Belongs to the tyrosyl-DNA phosphodiesterase family.</text>
</comment>
<feature type="active site" description="Nucleophile" evidence="9">
    <location>
        <position position="213"/>
    </location>
</feature>
<feature type="compositionally biased region" description="Polar residues" evidence="11">
    <location>
        <begin position="100"/>
        <end position="111"/>
    </location>
</feature>
<keyword evidence="13" id="KW-1185">Reference proteome</keyword>
<feature type="compositionally biased region" description="Acidic residues" evidence="11">
    <location>
        <begin position="70"/>
        <end position="81"/>
    </location>
</feature>
<dbReference type="GO" id="GO:0003690">
    <property type="term" value="F:double-stranded DNA binding"/>
    <property type="evidence" value="ECO:0007669"/>
    <property type="project" value="TreeGrafter"/>
</dbReference>
<evidence type="ECO:0008006" key="14">
    <source>
        <dbReference type="Google" id="ProtNLM"/>
    </source>
</evidence>
<sequence length="572" mass="63569">MHAARERSLSISSTSSTAGPSKIATAAATSQAAPTPSSGTVSSFLADRAKMERERLARQKRLRPQVQQPEETESEEDDEDSPPAKRVKAEDGGSRAVPTHTPTPKQPVASSSESLLWEGEIRQTANRHVLPSKDTKPVWRLSEILGQRHDQIKLIVFASYANDIDWILRVFPENVPVIFVGQPGENGNATVHNILPNWVKATPFLPNGRGCMHMKFMLVFYATGRLRIMISTANFVDYDWRDIENTAWVQDIPLRPKPIEHDPKADDFPAQFQHVLTKLNFAPALQSHLKGDHPQLPFRSITELRTRWDWSKVTVKLVVSMAGKYEGVREVAKSGHTNLNKAIRELGAICPEEKELALECQGSSIGTYSATWLNEFISSTKGLSLARWFSWKKQQPRGKIPAPSPSRLKILFPTLRTVDNSVLKRPGGGTMFCREKQWEAKTFPKQLFHDSKSKRGGVLMHSKMVLGIFVEKSKNTLPMSPNKAGKSSSSAPALGGWCYIGSHNFTPSAWGNLSGSTESPVMNVANYEMGILVPLPTENTENAAAELVCWERPAPAYRSGIDEPWVRADSLY</sequence>
<proteinExistence type="inferred from homology"/>
<feature type="compositionally biased region" description="Basic and acidic residues" evidence="11">
    <location>
        <begin position="47"/>
        <end position="57"/>
    </location>
</feature>
<dbReference type="OrthoDB" id="47785at2759"/>
<feature type="binding site" evidence="10">
    <location>
        <position position="463"/>
    </location>
    <ligand>
        <name>substrate</name>
    </ligand>
</feature>
<organism evidence="12 13">
    <name type="scientific">Tulasnella calospora MUT 4182</name>
    <dbReference type="NCBI Taxonomy" id="1051891"/>
    <lineage>
        <taxon>Eukaryota</taxon>
        <taxon>Fungi</taxon>
        <taxon>Dikarya</taxon>
        <taxon>Basidiomycota</taxon>
        <taxon>Agaricomycotina</taxon>
        <taxon>Agaricomycetes</taxon>
        <taxon>Cantharellales</taxon>
        <taxon>Tulasnellaceae</taxon>
        <taxon>Tulasnella</taxon>
    </lineage>
</organism>
<evidence type="ECO:0000256" key="9">
    <source>
        <dbReference type="PIRSR" id="PIRSR610347-1"/>
    </source>
</evidence>
<evidence type="ECO:0000256" key="3">
    <source>
        <dbReference type="ARBA" id="ARBA00022722"/>
    </source>
</evidence>
<protein>
    <recommendedName>
        <fullName evidence="14">PLD phosphodiesterase domain-containing protein</fullName>
    </recommendedName>
</protein>
<accession>A0A0C3L233</accession>
<dbReference type="InterPro" id="IPR010347">
    <property type="entry name" value="Tdp1"/>
</dbReference>
<feature type="binding site" evidence="10">
    <location>
        <position position="215"/>
    </location>
    <ligand>
        <name>substrate</name>
    </ligand>
</feature>
<evidence type="ECO:0000313" key="13">
    <source>
        <dbReference type="Proteomes" id="UP000054248"/>
    </source>
</evidence>
<keyword evidence="7" id="KW-0234">DNA repair</keyword>
<dbReference type="GO" id="GO:0004527">
    <property type="term" value="F:exonuclease activity"/>
    <property type="evidence" value="ECO:0007669"/>
    <property type="project" value="UniProtKB-KW"/>
</dbReference>
<dbReference type="SUPFAM" id="SSF56024">
    <property type="entry name" value="Phospholipase D/nuclease"/>
    <property type="match status" value="2"/>
</dbReference>
<feature type="region of interest" description="Disordered" evidence="11">
    <location>
        <begin position="1"/>
        <end position="111"/>
    </location>
</feature>
<dbReference type="EMBL" id="KN823003">
    <property type="protein sequence ID" value="KIO27808.1"/>
    <property type="molecule type" value="Genomic_DNA"/>
</dbReference>
<dbReference type="Pfam" id="PF06087">
    <property type="entry name" value="Tyr-DNA_phospho"/>
    <property type="match status" value="1"/>
</dbReference>
<comment type="subcellular location">
    <subcellularLocation>
        <location evidence="1">Nucleus</location>
    </subcellularLocation>
</comment>
<dbReference type="GO" id="GO:0003697">
    <property type="term" value="F:single-stranded DNA binding"/>
    <property type="evidence" value="ECO:0007669"/>
    <property type="project" value="TreeGrafter"/>
</dbReference>
<dbReference type="HOGENOM" id="CLU_007773_3_0_1"/>
<evidence type="ECO:0000256" key="4">
    <source>
        <dbReference type="ARBA" id="ARBA00022763"/>
    </source>
</evidence>
<evidence type="ECO:0000256" key="1">
    <source>
        <dbReference type="ARBA" id="ARBA00004123"/>
    </source>
</evidence>
<evidence type="ECO:0000256" key="10">
    <source>
        <dbReference type="PIRSR" id="PIRSR610347-2"/>
    </source>
</evidence>
<keyword evidence="3" id="KW-0540">Nuclease</keyword>
<dbReference type="GO" id="GO:0017005">
    <property type="term" value="F:3'-tyrosyl-DNA phosphodiesterase activity"/>
    <property type="evidence" value="ECO:0007669"/>
    <property type="project" value="TreeGrafter"/>
</dbReference>
<name>A0A0C3L233_9AGAM</name>
<keyword evidence="6" id="KW-0269">Exonuclease</keyword>
<reference evidence="12 13" key="1">
    <citation type="submission" date="2014-04" db="EMBL/GenBank/DDBJ databases">
        <authorList>
            <consortium name="DOE Joint Genome Institute"/>
            <person name="Kuo A."/>
            <person name="Girlanda M."/>
            <person name="Perotto S."/>
            <person name="Kohler A."/>
            <person name="Nagy L.G."/>
            <person name="Floudas D."/>
            <person name="Copeland A."/>
            <person name="Barry K.W."/>
            <person name="Cichocki N."/>
            <person name="Veneault-Fourrey C."/>
            <person name="LaButti K."/>
            <person name="Lindquist E.A."/>
            <person name="Lipzen A."/>
            <person name="Lundell T."/>
            <person name="Morin E."/>
            <person name="Murat C."/>
            <person name="Sun H."/>
            <person name="Tunlid A."/>
            <person name="Henrissat B."/>
            <person name="Grigoriev I.V."/>
            <person name="Hibbett D.S."/>
            <person name="Martin F."/>
            <person name="Nordberg H.P."/>
            <person name="Cantor M.N."/>
            <person name="Hua S.X."/>
        </authorList>
    </citation>
    <scope>NUCLEOTIDE SEQUENCE [LARGE SCALE GENOMIC DNA]</scope>
    <source>
        <strain evidence="12 13">MUT 4182</strain>
    </source>
</reference>
<dbReference type="PANTHER" id="PTHR12415">
    <property type="entry name" value="TYROSYL-DNA PHOSPHODIESTERASE 1"/>
    <property type="match status" value="1"/>
</dbReference>
<evidence type="ECO:0000256" key="6">
    <source>
        <dbReference type="ARBA" id="ARBA00022839"/>
    </source>
</evidence>
<evidence type="ECO:0000256" key="8">
    <source>
        <dbReference type="ARBA" id="ARBA00023242"/>
    </source>
</evidence>
<evidence type="ECO:0000256" key="5">
    <source>
        <dbReference type="ARBA" id="ARBA00022801"/>
    </source>
</evidence>
<dbReference type="CDD" id="cd09122">
    <property type="entry name" value="PLDc_Tdp1_1"/>
    <property type="match status" value="1"/>
</dbReference>
<dbReference type="Proteomes" id="UP000054248">
    <property type="component" value="Unassembled WGS sequence"/>
</dbReference>
<dbReference type="PANTHER" id="PTHR12415:SF0">
    <property type="entry name" value="TYROSYL-DNA PHOSPHODIESTERASE 1"/>
    <property type="match status" value="1"/>
</dbReference>
<reference evidence="13" key="2">
    <citation type="submission" date="2015-01" db="EMBL/GenBank/DDBJ databases">
        <title>Evolutionary Origins and Diversification of the Mycorrhizal Mutualists.</title>
        <authorList>
            <consortium name="DOE Joint Genome Institute"/>
            <consortium name="Mycorrhizal Genomics Consortium"/>
            <person name="Kohler A."/>
            <person name="Kuo A."/>
            <person name="Nagy L.G."/>
            <person name="Floudas D."/>
            <person name="Copeland A."/>
            <person name="Barry K.W."/>
            <person name="Cichocki N."/>
            <person name="Veneault-Fourrey C."/>
            <person name="LaButti K."/>
            <person name="Lindquist E.A."/>
            <person name="Lipzen A."/>
            <person name="Lundell T."/>
            <person name="Morin E."/>
            <person name="Murat C."/>
            <person name="Riley R."/>
            <person name="Ohm R."/>
            <person name="Sun H."/>
            <person name="Tunlid A."/>
            <person name="Henrissat B."/>
            <person name="Grigoriev I.V."/>
            <person name="Hibbett D.S."/>
            <person name="Martin F."/>
        </authorList>
    </citation>
    <scope>NUCLEOTIDE SEQUENCE [LARGE SCALE GENOMIC DNA]</scope>
    <source>
        <strain evidence="13">MUT 4182</strain>
    </source>
</reference>